<dbReference type="SUPFAM" id="SSF52540">
    <property type="entry name" value="P-loop containing nucleoside triphosphate hydrolases"/>
    <property type="match status" value="2"/>
</dbReference>
<evidence type="ECO:0000256" key="3">
    <source>
        <dbReference type="ARBA" id="ARBA00022741"/>
    </source>
</evidence>
<dbReference type="InterPro" id="IPR032675">
    <property type="entry name" value="LRR_dom_sf"/>
</dbReference>
<dbReference type="GO" id="GO:0051707">
    <property type="term" value="P:response to other organism"/>
    <property type="evidence" value="ECO:0007669"/>
    <property type="project" value="UniProtKB-ARBA"/>
</dbReference>
<dbReference type="InterPro" id="IPR056789">
    <property type="entry name" value="LRR_R13L1-DRL21"/>
</dbReference>
<dbReference type="InterPro" id="IPR036388">
    <property type="entry name" value="WH-like_DNA-bd_sf"/>
</dbReference>
<evidence type="ECO:0000256" key="5">
    <source>
        <dbReference type="ARBA" id="ARBA00022840"/>
    </source>
</evidence>
<evidence type="ECO:0000259" key="7">
    <source>
        <dbReference type="Pfam" id="PF18052"/>
    </source>
</evidence>
<reference evidence="10 11" key="1">
    <citation type="submission" date="2018-10" db="EMBL/GenBank/DDBJ databases">
        <title>A high-quality apple genome assembly.</title>
        <authorList>
            <person name="Hu J."/>
        </authorList>
    </citation>
    <scope>NUCLEOTIDE SEQUENCE [LARGE SCALE GENOMIC DNA]</scope>
    <source>
        <strain evidence="11">cv. HFTH1</strain>
        <tissue evidence="10">Young leaf</tissue>
    </source>
</reference>
<evidence type="ECO:0000313" key="11">
    <source>
        <dbReference type="Proteomes" id="UP000290289"/>
    </source>
</evidence>
<sequence>MADIIIGLASPLVEIAIKKLTDVATTEFVNIKDEVEKLNNSFTEIKTLLGILEGNPPMDSSTASPLKNWLERLRAASYDMEDLIDCWTTEYQRWKMKQQQVQKFRLPFCAFKFLFLSRELSKLREITSRIDAINRDGQRYKSNRTMIAASDKSHSKTSGTGPVQDRLVVSREKDKEKIIEQLTTEKKAGRGTFSFIPIVGIGGLGKTTLAQLVFNDENVDRYFNFRIWVFVGNEFDMERIFREILVSLVRSLNVKRRQATESLKDMIQKKESQPETPVDPTLLAKLQTLFKDASPLDLNQLPSPSDLYSLPHLKDLDLHYSNSLDRLQTRPEIIDYTPLSLAQLETRILELLTQKRFLLVLDDLWNHKDEELEPLVKVLKHGAYGSKVLVTSRLKEVSNIMDSASPYSLQCLGDHESWWLFKKLAFKEDSDLIDSEFEKCGREIVGMCQGLPLATKQMAGLLRGKELGEWENVAKSQTWKARVEDTQILPALRLSYNHLPSPDHKQCFSLCSLFPKSYLYEKDELVKLWMAEGFIQPPTHGVGERTEDIGSRYFKELSDRFFFECSAEDNTKYRMHDLIHDLAQSVSSPFFCQVKDMKDFDEKSRHVSLLQEQLQKPTIEIVNKSKKLRTLLLPVQHLQLRAFGKGQGEIIHSLMYMRVLDMSSSTVVTLPDSIGRLKLLRYLDLSTTEIRKLPDSVCNLFNLETLKLLRCPWIFNLPKNLKNLVNLRHLELDEIFWFKTLMLPRSMGCLTSLHNLHKFPVSCETGNKLEELKNMVYLRGTLHISKLENAVNAGEANLKGKEMIEKVVYEWSSNDVNFHDEAAAKQVLEDLEPHPKALKELQICHYKGTEFPRWMGLLTNLVSIYLNHCTRSKVLDLRELHKLEQVRLKNMLELEDWNGDFESLKILRIVNCPKLKSCSHRGKTLDFLKIKRCESLEHLLFSCWRNPMSITLVDNPVLVHWTHNCESFFLIFLYWKFERGSELKIINCPKLHESPDNYIPKKLEASGCNSEFKIHPFLNMEHLALDACSAHGSLVGLPPRDVFDLRFLVISNISNLICLPDWGLPELGALYVRDCKALEYLSNQNKSFQGFTSLTTLSIHNCPKLVTLPVEGLPTSLKYLSIGSCARLMSFGPADVLQKLDSLHDLYIEDCPALQSLPEGGLPTSLLHLSIQRCPSLVERCGEEDGDWPKIKHIPDLEMKMPSTETATSSPSSSSTAWYHLRLRSLCGRSKRTIQVFMFGNSHLGRRIDLITNPRIIRCAKLQKEDGFRMMPSLSQCRTSSYSIPFISLRQSIALSLRWLSCLLNTYISISSKLP</sequence>
<dbReference type="Gene3D" id="3.40.50.300">
    <property type="entry name" value="P-loop containing nucleotide triphosphate hydrolases"/>
    <property type="match status" value="2"/>
</dbReference>
<evidence type="ECO:0000313" key="10">
    <source>
        <dbReference type="EMBL" id="RXH67269.1"/>
    </source>
</evidence>
<evidence type="ECO:0000256" key="4">
    <source>
        <dbReference type="ARBA" id="ARBA00022821"/>
    </source>
</evidence>
<dbReference type="Pfam" id="PF23559">
    <property type="entry name" value="WHD_DRP"/>
    <property type="match status" value="1"/>
</dbReference>
<dbReference type="PANTHER" id="PTHR36766">
    <property type="entry name" value="PLANT BROAD-SPECTRUM MILDEW RESISTANCE PROTEIN RPW8"/>
    <property type="match status" value="1"/>
</dbReference>
<protein>
    <recommendedName>
        <fullName evidence="12">Disease resistance protein RGA3</fullName>
    </recommendedName>
</protein>
<dbReference type="InterPro" id="IPR002182">
    <property type="entry name" value="NB-ARC"/>
</dbReference>
<dbReference type="GO" id="GO:0043531">
    <property type="term" value="F:ADP binding"/>
    <property type="evidence" value="ECO:0007669"/>
    <property type="project" value="InterPro"/>
</dbReference>
<dbReference type="EMBL" id="RDQH01000343">
    <property type="protein sequence ID" value="RXH67269.1"/>
    <property type="molecule type" value="Genomic_DNA"/>
</dbReference>
<feature type="domain" description="R13L1/DRL21-like LRR repeat region" evidence="9">
    <location>
        <begin position="769"/>
        <end position="891"/>
    </location>
</feature>
<evidence type="ECO:0000259" key="9">
    <source>
        <dbReference type="Pfam" id="PF25019"/>
    </source>
</evidence>
<feature type="domain" description="NB-ARC" evidence="6">
    <location>
        <begin position="343"/>
        <end position="429"/>
    </location>
</feature>
<dbReference type="PANTHER" id="PTHR36766:SF40">
    <property type="entry name" value="DISEASE RESISTANCE PROTEIN RGA3"/>
    <property type="match status" value="1"/>
</dbReference>
<dbReference type="Gene3D" id="1.20.5.4130">
    <property type="match status" value="1"/>
</dbReference>
<dbReference type="Gene3D" id="3.80.10.10">
    <property type="entry name" value="Ribonuclease Inhibitor"/>
    <property type="match status" value="2"/>
</dbReference>
<keyword evidence="11" id="KW-1185">Reference proteome</keyword>
<proteinExistence type="predicted"/>
<feature type="domain" description="Disease resistance protein winged helix" evidence="8">
    <location>
        <begin position="513"/>
        <end position="583"/>
    </location>
</feature>
<evidence type="ECO:0008006" key="12">
    <source>
        <dbReference type="Google" id="ProtNLM"/>
    </source>
</evidence>
<dbReference type="Pfam" id="PF18052">
    <property type="entry name" value="Rx_N"/>
    <property type="match status" value="1"/>
</dbReference>
<dbReference type="GO" id="GO:0006952">
    <property type="term" value="P:defense response"/>
    <property type="evidence" value="ECO:0007669"/>
    <property type="project" value="UniProtKB-KW"/>
</dbReference>
<keyword evidence="1" id="KW-0433">Leucine-rich repeat</keyword>
<dbReference type="STRING" id="3750.A0A498H8F2"/>
<gene>
    <name evidence="10" type="ORF">DVH24_027389</name>
</gene>
<dbReference type="Pfam" id="PF00931">
    <property type="entry name" value="NB-ARC"/>
    <property type="match status" value="2"/>
</dbReference>
<organism evidence="10 11">
    <name type="scientific">Malus domestica</name>
    <name type="common">Apple</name>
    <name type="synonym">Pyrus malus</name>
    <dbReference type="NCBI Taxonomy" id="3750"/>
    <lineage>
        <taxon>Eukaryota</taxon>
        <taxon>Viridiplantae</taxon>
        <taxon>Streptophyta</taxon>
        <taxon>Embryophyta</taxon>
        <taxon>Tracheophyta</taxon>
        <taxon>Spermatophyta</taxon>
        <taxon>Magnoliopsida</taxon>
        <taxon>eudicotyledons</taxon>
        <taxon>Gunneridae</taxon>
        <taxon>Pentapetalae</taxon>
        <taxon>rosids</taxon>
        <taxon>fabids</taxon>
        <taxon>Rosales</taxon>
        <taxon>Rosaceae</taxon>
        <taxon>Amygdaloideae</taxon>
        <taxon>Maleae</taxon>
        <taxon>Malus</taxon>
    </lineage>
</organism>
<keyword evidence="2" id="KW-0677">Repeat</keyword>
<keyword evidence="3" id="KW-0547">Nucleotide-binding</keyword>
<dbReference type="InterPro" id="IPR058922">
    <property type="entry name" value="WHD_DRP"/>
</dbReference>
<comment type="caution">
    <text evidence="10">The sequence shown here is derived from an EMBL/GenBank/DDBJ whole genome shotgun (WGS) entry which is preliminary data.</text>
</comment>
<dbReference type="SUPFAM" id="SSF52058">
    <property type="entry name" value="L domain-like"/>
    <property type="match status" value="2"/>
</dbReference>
<dbReference type="InterPro" id="IPR041118">
    <property type="entry name" value="Rx_N"/>
</dbReference>
<evidence type="ECO:0000259" key="6">
    <source>
        <dbReference type="Pfam" id="PF00931"/>
    </source>
</evidence>
<dbReference type="Pfam" id="PF25019">
    <property type="entry name" value="LRR_R13L1-DRL21"/>
    <property type="match status" value="1"/>
</dbReference>
<evidence type="ECO:0000259" key="8">
    <source>
        <dbReference type="Pfam" id="PF23559"/>
    </source>
</evidence>
<keyword evidence="4" id="KW-0611">Plant defense</keyword>
<dbReference type="InterPro" id="IPR027417">
    <property type="entry name" value="P-loop_NTPase"/>
</dbReference>
<dbReference type="Proteomes" id="UP000290289">
    <property type="component" value="Chromosome 17"/>
</dbReference>
<evidence type="ECO:0000256" key="1">
    <source>
        <dbReference type="ARBA" id="ARBA00022614"/>
    </source>
</evidence>
<feature type="domain" description="Disease resistance N-terminal" evidence="7">
    <location>
        <begin position="13"/>
        <end position="103"/>
    </location>
</feature>
<evidence type="ECO:0000256" key="2">
    <source>
        <dbReference type="ARBA" id="ARBA00022737"/>
    </source>
</evidence>
<dbReference type="PRINTS" id="PR00364">
    <property type="entry name" value="DISEASERSIST"/>
</dbReference>
<dbReference type="Gene3D" id="1.10.10.10">
    <property type="entry name" value="Winged helix-like DNA-binding domain superfamily/Winged helix DNA-binding domain"/>
    <property type="match status" value="1"/>
</dbReference>
<accession>A0A498H8F2</accession>
<keyword evidence="5" id="KW-0067">ATP-binding</keyword>
<feature type="domain" description="NB-ARC" evidence="6">
    <location>
        <begin position="171"/>
        <end position="269"/>
    </location>
</feature>
<dbReference type="GO" id="GO:0005524">
    <property type="term" value="F:ATP binding"/>
    <property type="evidence" value="ECO:0007669"/>
    <property type="project" value="UniProtKB-KW"/>
</dbReference>
<name>A0A498H8F2_MALDO</name>